<dbReference type="AlphaFoldDB" id="A0A4S2K771"/>
<reference evidence="1 2" key="1">
    <citation type="journal article" date="2019" name="BMC Genomics">
        <title>New insights from Opisthorchis felineus genome: update on genomics of the epidemiologically important liver flukes.</title>
        <authorList>
            <person name="Ershov N.I."/>
            <person name="Mordvinov V.A."/>
            <person name="Prokhortchouk E.B."/>
            <person name="Pakharukova M.Y."/>
            <person name="Gunbin K.V."/>
            <person name="Ustyantsev K."/>
            <person name="Genaev M.A."/>
            <person name="Blinov A.G."/>
            <person name="Mazur A."/>
            <person name="Boulygina E."/>
            <person name="Tsygankova S."/>
            <person name="Khrameeva E."/>
            <person name="Chekanov N."/>
            <person name="Fan G."/>
            <person name="Xiao A."/>
            <person name="Zhang H."/>
            <person name="Xu X."/>
            <person name="Yang H."/>
            <person name="Solovyev V."/>
            <person name="Lee S.M."/>
            <person name="Liu X."/>
            <person name="Afonnikov D.A."/>
            <person name="Skryabin K.G."/>
        </authorList>
    </citation>
    <scope>NUCLEOTIDE SEQUENCE [LARGE SCALE GENOMIC DNA]</scope>
    <source>
        <strain evidence="1">AK-0245</strain>
        <tissue evidence="1">Whole organism</tissue>
    </source>
</reference>
<dbReference type="Proteomes" id="UP000308267">
    <property type="component" value="Unassembled WGS sequence"/>
</dbReference>
<evidence type="ECO:0000313" key="1">
    <source>
        <dbReference type="EMBL" id="TGZ44750.1"/>
    </source>
</evidence>
<dbReference type="EMBL" id="SJOL01012467">
    <property type="protein sequence ID" value="TGZ44750.1"/>
    <property type="molecule type" value="Genomic_DNA"/>
</dbReference>
<evidence type="ECO:0000313" key="2">
    <source>
        <dbReference type="Proteomes" id="UP000308267"/>
    </source>
</evidence>
<accession>A0A4S2K771</accession>
<name>A0A4S2K771_OPIFE</name>
<feature type="non-terminal residue" evidence="1">
    <location>
        <position position="1"/>
    </location>
</feature>
<gene>
    <name evidence="1" type="ORF">CRM22_011175</name>
</gene>
<protein>
    <submittedName>
        <fullName evidence="1">Uncharacterized protein</fullName>
    </submittedName>
</protein>
<proteinExistence type="predicted"/>
<comment type="caution">
    <text evidence="1">The sequence shown here is derived from an EMBL/GenBank/DDBJ whole genome shotgun (WGS) entry which is preliminary data.</text>
</comment>
<organism evidence="1 2">
    <name type="scientific">Opisthorchis felineus</name>
    <dbReference type="NCBI Taxonomy" id="147828"/>
    <lineage>
        <taxon>Eukaryota</taxon>
        <taxon>Metazoa</taxon>
        <taxon>Spiralia</taxon>
        <taxon>Lophotrochozoa</taxon>
        <taxon>Platyhelminthes</taxon>
        <taxon>Trematoda</taxon>
        <taxon>Digenea</taxon>
        <taxon>Opisthorchiida</taxon>
        <taxon>Opisthorchiata</taxon>
        <taxon>Opisthorchiidae</taxon>
        <taxon>Opisthorchis</taxon>
    </lineage>
</organism>
<sequence length="75" mass="8437">IFNLKRIDRNRTRRLEIIKEARQISDDVFSIAKGGLARGVIPIVGAISGIPTANAVKTKLQRLDVLLEELRRLDD</sequence>
<keyword evidence="2" id="KW-1185">Reference proteome</keyword>